<dbReference type="SUPFAM" id="SSF52540">
    <property type="entry name" value="P-loop containing nucleoside triphosphate hydrolases"/>
    <property type="match status" value="1"/>
</dbReference>
<dbReference type="AlphaFoldDB" id="A0A5V3MSK8"/>
<dbReference type="EMBL" id="AAHAMM010000005">
    <property type="protein sequence ID" value="EBT9665535.1"/>
    <property type="molecule type" value="Genomic_DNA"/>
</dbReference>
<protein>
    <recommendedName>
        <fullName evidence="2">DNA2/NAM7 helicase helicase domain-containing protein</fullName>
    </recommendedName>
</protein>
<name>A0A5V3MSK8_SALER</name>
<accession>A0A5V3MSK8</accession>
<sequence length="204" mass="23554">MDKRHEKLRIPYRKEGESLDYESDAKVEALQEINGELIRVGNVDIRETTQSTLVLENPKIRIQTNIGDTLKLRSQQDLSSFIRRRHAVTRILNAESAIPSLINYFEPLTCPHPQYLQPEPNDSDLDAYNRYDKDGELSFSLNRQQRDAFSKLWSYGPLSLLQGPPGTGKLHSLLHLSIMLSHKEPKVYFLQASHMKQLIMLQKK</sequence>
<evidence type="ECO:0000313" key="1">
    <source>
        <dbReference type="EMBL" id="EBT9665535.1"/>
    </source>
</evidence>
<comment type="caution">
    <text evidence="1">The sequence shown here is derived from an EMBL/GenBank/DDBJ whole genome shotgun (WGS) entry which is preliminary data.</text>
</comment>
<evidence type="ECO:0008006" key="2">
    <source>
        <dbReference type="Google" id="ProtNLM"/>
    </source>
</evidence>
<proteinExistence type="predicted"/>
<organism evidence="1">
    <name type="scientific">Salmonella enterica</name>
    <name type="common">Salmonella choleraesuis</name>
    <dbReference type="NCBI Taxonomy" id="28901"/>
    <lineage>
        <taxon>Bacteria</taxon>
        <taxon>Pseudomonadati</taxon>
        <taxon>Pseudomonadota</taxon>
        <taxon>Gammaproteobacteria</taxon>
        <taxon>Enterobacterales</taxon>
        <taxon>Enterobacteriaceae</taxon>
        <taxon>Salmonella</taxon>
    </lineage>
</organism>
<gene>
    <name evidence="1" type="ORF">CRR46_13675</name>
</gene>
<dbReference type="Gene3D" id="3.40.50.300">
    <property type="entry name" value="P-loop containing nucleotide triphosphate hydrolases"/>
    <property type="match status" value="1"/>
</dbReference>
<dbReference type="InterPro" id="IPR027417">
    <property type="entry name" value="P-loop_NTPase"/>
</dbReference>
<reference evidence="1" key="1">
    <citation type="submission" date="2018-07" db="EMBL/GenBank/DDBJ databases">
        <authorList>
            <consortium name="PulseNet: The National Subtyping Network for Foodborne Disease Surveillance"/>
            <person name="Tarr C.L."/>
            <person name="Trees E."/>
            <person name="Katz L.S."/>
            <person name="Carleton-Romer H.A."/>
            <person name="Stroika S."/>
            <person name="Kucerova Z."/>
            <person name="Roache K.F."/>
            <person name="Sabol A.L."/>
            <person name="Besser J."/>
            <person name="Gerner-Smidt P."/>
        </authorList>
    </citation>
    <scope>NUCLEOTIDE SEQUENCE</scope>
    <source>
        <strain evidence="1">PNUSAS022470</strain>
    </source>
</reference>